<sequence>MFARLHLTQDAFILQLFLQRAKGLIDIVLADVDFDHVSVQLSFMFDTMQCIEGVVSIAKGPGLPAEPAFGRGHSGDSPSPQGIFAVGRWREYAIVAP</sequence>
<proteinExistence type="predicted"/>
<evidence type="ECO:0000313" key="1">
    <source>
        <dbReference type="EMBL" id="GLQ20321.1"/>
    </source>
</evidence>
<gene>
    <name evidence="1" type="ORF">GCM10007854_12760</name>
</gene>
<dbReference type="EMBL" id="BSNJ01000002">
    <property type="protein sequence ID" value="GLQ20321.1"/>
    <property type="molecule type" value="Genomic_DNA"/>
</dbReference>
<reference evidence="1" key="2">
    <citation type="submission" date="2023-01" db="EMBL/GenBank/DDBJ databases">
        <title>Draft genome sequence of Algimonas porphyrae strain NBRC 108216.</title>
        <authorList>
            <person name="Sun Q."/>
            <person name="Mori K."/>
        </authorList>
    </citation>
    <scope>NUCLEOTIDE SEQUENCE</scope>
    <source>
        <strain evidence="1">NBRC 108216</strain>
    </source>
</reference>
<reference evidence="1" key="1">
    <citation type="journal article" date="2014" name="Int. J. Syst. Evol. Microbiol.">
        <title>Complete genome of a new Firmicutes species belonging to the dominant human colonic microbiota ('Ruminococcus bicirculans') reveals two chromosomes and a selective capacity to utilize plant glucans.</title>
        <authorList>
            <consortium name="NISC Comparative Sequencing Program"/>
            <person name="Wegmann U."/>
            <person name="Louis P."/>
            <person name="Goesmann A."/>
            <person name="Henrissat B."/>
            <person name="Duncan S.H."/>
            <person name="Flint H.J."/>
        </authorList>
    </citation>
    <scope>NUCLEOTIDE SEQUENCE</scope>
    <source>
        <strain evidence="1">NBRC 108216</strain>
    </source>
</reference>
<name>A0ABQ5UYG8_9PROT</name>
<comment type="caution">
    <text evidence="1">The sequence shown here is derived from an EMBL/GenBank/DDBJ whole genome shotgun (WGS) entry which is preliminary data.</text>
</comment>
<dbReference type="Proteomes" id="UP001161390">
    <property type="component" value="Unassembled WGS sequence"/>
</dbReference>
<evidence type="ECO:0000313" key="2">
    <source>
        <dbReference type="Proteomes" id="UP001161390"/>
    </source>
</evidence>
<protein>
    <submittedName>
        <fullName evidence="1">Uncharacterized protein</fullName>
    </submittedName>
</protein>
<accession>A0ABQ5UYG8</accession>
<organism evidence="1 2">
    <name type="scientific">Algimonas porphyrae</name>
    <dbReference type="NCBI Taxonomy" id="1128113"/>
    <lineage>
        <taxon>Bacteria</taxon>
        <taxon>Pseudomonadati</taxon>
        <taxon>Pseudomonadota</taxon>
        <taxon>Alphaproteobacteria</taxon>
        <taxon>Maricaulales</taxon>
        <taxon>Robiginitomaculaceae</taxon>
        <taxon>Algimonas</taxon>
    </lineage>
</organism>
<keyword evidence="2" id="KW-1185">Reference proteome</keyword>